<feature type="transmembrane region" description="Helical" evidence="1">
    <location>
        <begin position="118"/>
        <end position="138"/>
    </location>
</feature>
<keyword evidence="1" id="KW-0812">Transmembrane</keyword>
<reference evidence="2 3" key="1">
    <citation type="submission" date="2020-02" db="EMBL/GenBank/DDBJ databases">
        <authorList>
            <person name="Ma Q."/>
            <person name="Huang Y."/>
            <person name="Song X."/>
            <person name="Pei D."/>
        </authorList>
    </citation>
    <scope>NUCLEOTIDE SEQUENCE [LARGE SCALE GENOMIC DNA]</scope>
    <source>
        <strain evidence="2">Sxm20200214</strain>
        <tissue evidence="2">Leaf</tissue>
    </source>
</reference>
<feature type="transmembrane region" description="Helical" evidence="1">
    <location>
        <begin position="61"/>
        <end position="79"/>
    </location>
</feature>
<evidence type="ECO:0000313" key="2">
    <source>
        <dbReference type="EMBL" id="KAG2246529.1"/>
    </source>
</evidence>
<dbReference type="Proteomes" id="UP000886595">
    <property type="component" value="Unassembled WGS sequence"/>
</dbReference>
<accession>A0A8X7P5Q7</accession>
<keyword evidence="3" id="KW-1185">Reference proteome</keyword>
<dbReference type="OrthoDB" id="10262326at2759"/>
<keyword evidence="1" id="KW-1133">Transmembrane helix</keyword>
<evidence type="ECO:0000256" key="1">
    <source>
        <dbReference type="SAM" id="Phobius"/>
    </source>
</evidence>
<protein>
    <submittedName>
        <fullName evidence="2">Uncharacterized protein</fullName>
    </submittedName>
</protein>
<keyword evidence="1" id="KW-0472">Membrane</keyword>
<dbReference type="EMBL" id="JAAMPC010000017">
    <property type="protein sequence ID" value="KAG2246529.1"/>
    <property type="molecule type" value="Genomic_DNA"/>
</dbReference>
<gene>
    <name evidence="2" type="ORF">Bca52824_086157</name>
</gene>
<organism evidence="2 3">
    <name type="scientific">Brassica carinata</name>
    <name type="common">Ethiopian mustard</name>
    <name type="synonym">Abyssinian cabbage</name>
    <dbReference type="NCBI Taxonomy" id="52824"/>
    <lineage>
        <taxon>Eukaryota</taxon>
        <taxon>Viridiplantae</taxon>
        <taxon>Streptophyta</taxon>
        <taxon>Embryophyta</taxon>
        <taxon>Tracheophyta</taxon>
        <taxon>Spermatophyta</taxon>
        <taxon>Magnoliopsida</taxon>
        <taxon>eudicotyledons</taxon>
        <taxon>Gunneridae</taxon>
        <taxon>Pentapetalae</taxon>
        <taxon>rosids</taxon>
        <taxon>malvids</taxon>
        <taxon>Brassicales</taxon>
        <taxon>Brassicaceae</taxon>
        <taxon>Brassiceae</taxon>
        <taxon>Brassica</taxon>
    </lineage>
</organism>
<dbReference type="AlphaFoldDB" id="A0A8X7P5Q7"/>
<sequence length="170" mass="19358">MEYSNNPVQEIKTTRNTSDNAFHLSPPKLGSIIVISTLLCSLHLYLLCFHYKVETQLKRSILINAALSLVGFFVTLKKIPGYVLRRNTFGFDINKRGTPKGEVKGLSRWVLLLPRPLLIFQCVLYFFPTSFCFSSYLNNFTESCTQPKSTKEEKFMAMNSVKSTGNSLWA</sequence>
<comment type="caution">
    <text evidence="2">The sequence shown here is derived from an EMBL/GenBank/DDBJ whole genome shotgun (WGS) entry which is preliminary data.</text>
</comment>
<proteinExistence type="predicted"/>
<name>A0A8X7P5Q7_BRACI</name>
<evidence type="ECO:0000313" key="3">
    <source>
        <dbReference type="Proteomes" id="UP000886595"/>
    </source>
</evidence>
<feature type="transmembrane region" description="Helical" evidence="1">
    <location>
        <begin position="29"/>
        <end position="49"/>
    </location>
</feature>